<keyword evidence="1" id="KW-1133">Transmembrane helix</keyword>
<evidence type="ECO:0000313" key="3">
    <source>
        <dbReference type="EMBL" id="AQS51469.1"/>
    </source>
</evidence>
<dbReference type="STRING" id="643674.PAEH1_07700"/>
<organism evidence="3 4">
    <name type="scientific">Paenalcaligenes hominis</name>
    <dbReference type="NCBI Taxonomy" id="643674"/>
    <lineage>
        <taxon>Bacteria</taxon>
        <taxon>Pseudomonadati</taxon>
        <taxon>Pseudomonadota</taxon>
        <taxon>Betaproteobacteria</taxon>
        <taxon>Burkholderiales</taxon>
        <taxon>Alcaligenaceae</taxon>
        <taxon>Paenalcaligenes</taxon>
    </lineage>
</organism>
<protein>
    <submittedName>
        <fullName evidence="3">ABC transporter permease</fullName>
    </submittedName>
</protein>
<feature type="transmembrane region" description="Helical" evidence="1">
    <location>
        <begin position="6"/>
        <end position="28"/>
    </location>
</feature>
<evidence type="ECO:0000313" key="4">
    <source>
        <dbReference type="Proteomes" id="UP000189369"/>
    </source>
</evidence>
<proteinExistence type="predicted"/>
<name>A0A1U9K0J0_9BURK</name>
<evidence type="ECO:0000259" key="2">
    <source>
        <dbReference type="Pfam" id="PF02470"/>
    </source>
</evidence>
<dbReference type="Proteomes" id="UP000189369">
    <property type="component" value="Chromosome"/>
</dbReference>
<reference evidence="3 4" key="1">
    <citation type="submission" date="2017-01" db="EMBL/GenBank/DDBJ databases">
        <title>Complete Genome Sequence of Paenalcaligenes hominis, Isolated from a paraplegic Patient with neurogenic bladder.</title>
        <authorList>
            <person name="Mukhopadhyay R."/>
            <person name="Joaquin J."/>
            <person name="Hogue R."/>
            <person name="Kilaru A."/>
            <person name="Jospin G."/>
            <person name="Mars K."/>
            <person name="Eisen J.A."/>
            <person name="Chaturvedi V."/>
        </authorList>
    </citation>
    <scope>NUCLEOTIDE SEQUENCE [LARGE SCALE GENOMIC DNA]</scope>
    <source>
        <strain evidence="3 4">15S00501</strain>
    </source>
</reference>
<dbReference type="PANTHER" id="PTHR36698:SF2">
    <property type="entry name" value="MCE_MLAD DOMAIN-CONTAINING PROTEIN"/>
    <property type="match status" value="1"/>
</dbReference>
<dbReference type="OrthoDB" id="5294672at2"/>
<keyword evidence="1" id="KW-0812">Transmembrane</keyword>
<keyword evidence="1" id="KW-0472">Membrane</keyword>
<feature type="domain" description="Mce/MlaD" evidence="2">
    <location>
        <begin position="38"/>
        <end position="116"/>
    </location>
</feature>
<dbReference type="Gene3D" id="1.10.287.950">
    <property type="entry name" value="Methyl-accepting chemotaxis protein"/>
    <property type="match status" value="1"/>
</dbReference>
<sequence length="305" mass="32831">MEPRAHHILIGVFTLVVATCAILFSLWLTKAGSENKTKDYIIVFTEAVRGLSRGSAVQFNGIRIGEVTKLSLDPNDIRRVLVDVSIQETIPIKEDTKARLALTGITGTSVIELQAGSPTSQPLESTDTQPGIIYATPSPIASLMAGGEELMTNISELLINANAFLSSDNAKRINSSLAELENLLQHLAEGSNDLPDLLAELKKTTIEAGGIIADTRKLINTDGPQAFAKANQAIDHLAQAAQQIQDLIQSNSGSITQGSQGFAQLAPAMTELRQTLLNIKHITQELQNNPTEYLLGGDKLQEFQP</sequence>
<evidence type="ECO:0000256" key="1">
    <source>
        <dbReference type="SAM" id="Phobius"/>
    </source>
</evidence>
<dbReference type="EMBL" id="CP019697">
    <property type="protein sequence ID" value="AQS51469.1"/>
    <property type="molecule type" value="Genomic_DNA"/>
</dbReference>
<dbReference type="Pfam" id="PF02470">
    <property type="entry name" value="MlaD"/>
    <property type="match status" value="1"/>
</dbReference>
<dbReference type="AlphaFoldDB" id="A0A1U9K0J0"/>
<accession>A0A1U9K0J0</accession>
<dbReference type="InterPro" id="IPR003399">
    <property type="entry name" value="Mce/MlaD"/>
</dbReference>
<dbReference type="PANTHER" id="PTHR36698">
    <property type="entry name" value="BLL5892 PROTEIN"/>
    <property type="match status" value="1"/>
</dbReference>
<dbReference type="SUPFAM" id="SSF58104">
    <property type="entry name" value="Methyl-accepting chemotaxis protein (MCP) signaling domain"/>
    <property type="match status" value="1"/>
</dbReference>
<gene>
    <name evidence="3" type="ORF">PAEH1_07700</name>
</gene>
<dbReference type="KEGG" id="phn:PAEH1_07700"/>